<reference evidence="1" key="1">
    <citation type="journal article" date="2021" name="New Phytol.">
        <title>Evolutionary innovations through gain and loss of genes in the ectomycorrhizal Boletales.</title>
        <authorList>
            <person name="Wu G."/>
            <person name="Miyauchi S."/>
            <person name="Morin E."/>
            <person name="Kuo A."/>
            <person name="Drula E."/>
            <person name="Varga T."/>
            <person name="Kohler A."/>
            <person name="Feng B."/>
            <person name="Cao Y."/>
            <person name="Lipzen A."/>
            <person name="Daum C."/>
            <person name="Hundley H."/>
            <person name="Pangilinan J."/>
            <person name="Johnson J."/>
            <person name="Barry K."/>
            <person name="LaButti K."/>
            <person name="Ng V."/>
            <person name="Ahrendt S."/>
            <person name="Min B."/>
            <person name="Choi I.G."/>
            <person name="Park H."/>
            <person name="Plett J.M."/>
            <person name="Magnuson J."/>
            <person name="Spatafora J.W."/>
            <person name="Nagy L.G."/>
            <person name="Henrissat B."/>
            <person name="Grigoriev I.V."/>
            <person name="Yang Z.L."/>
            <person name="Xu J."/>
            <person name="Martin F.M."/>
        </authorList>
    </citation>
    <scope>NUCLEOTIDE SEQUENCE</scope>
    <source>
        <strain evidence="1">ATCC 28755</strain>
    </source>
</reference>
<dbReference type="EMBL" id="MU267650">
    <property type="protein sequence ID" value="KAH7912507.1"/>
    <property type="molecule type" value="Genomic_DNA"/>
</dbReference>
<dbReference type="Proteomes" id="UP000790377">
    <property type="component" value="Unassembled WGS sequence"/>
</dbReference>
<keyword evidence="2" id="KW-1185">Reference proteome</keyword>
<evidence type="ECO:0000313" key="1">
    <source>
        <dbReference type="EMBL" id="KAH7912507.1"/>
    </source>
</evidence>
<protein>
    <submittedName>
        <fullName evidence="1">CHAT domain-containing protein</fullName>
    </submittedName>
</protein>
<evidence type="ECO:0000313" key="2">
    <source>
        <dbReference type="Proteomes" id="UP000790377"/>
    </source>
</evidence>
<organism evidence="1 2">
    <name type="scientific">Hygrophoropsis aurantiaca</name>
    <dbReference type="NCBI Taxonomy" id="72124"/>
    <lineage>
        <taxon>Eukaryota</taxon>
        <taxon>Fungi</taxon>
        <taxon>Dikarya</taxon>
        <taxon>Basidiomycota</taxon>
        <taxon>Agaricomycotina</taxon>
        <taxon>Agaricomycetes</taxon>
        <taxon>Agaricomycetidae</taxon>
        <taxon>Boletales</taxon>
        <taxon>Coniophorineae</taxon>
        <taxon>Hygrophoropsidaceae</taxon>
        <taxon>Hygrophoropsis</taxon>
    </lineage>
</organism>
<proteinExistence type="predicted"/>
<sequence length="1202" mass="133024">MGTKIEAVHVALTVISTFGARELTALANDSSIYVVINVCGQEARTTGIVPTSQFYSQWQDAFDLAIDQTCCLSFRIYGCWKTFGLWKHEKLIARGHINLEHVSKSQDASDYIIPLCNPNGSHTRGHLTFNIRQIDGLNHIAKATELEITQSCPEITDRKLDTETVIPPADSKDTPQQKQDFLTIWNLANELNTCFKRQGDIAILQQAIVYYTNVLEQCPKDYPDRPVALNDLSNALLSRFQHCGDVEDLNSAIKFYHTMLDSIPDPHDNRSVVFNNIASALSSRFNYLGNFTDLEEAIAFHRKALELRSSPHPLRPMSLTNLASSLSTRFTAFGDVKDLEESIAHLRSAIELRPVDHPSRSFSLNSLGIVLSSRFDKFGKLVDLQEAIECHRSALNFRPLGHPDRPLSLNNLATVLTTRFLQLGDLADLEEAIECLRMVLVVCPPGHYRRPSSLNNLASALFHRFQQLNDVKDLQEAIDYSRSALALHRPEQPDYIACLNNVANALIARFQSLGEELDLHEAIECHRKTLNLHPASNPARFRALTNLAIALVCHFRLRSNVFDIDEAIQHLRSAADLCPHGHPDHLGALANLAIAHWSRFERIKDTTDLASVFDLLRAAVRDSPPGHPVLRNVYATLGSAYQHSLPEQPSDLDEAFRYFELATAYTSGGMWRQFIGAKAWASAAEVYSHSSILRAYGACLSTLDRYITSAPTVLQRFDLVKRASASLAPDAASCAARHNEPITAVEFLEHGRGLAWTHLARLRTPLDELRTLNEHGCALATQFQRISAQLNGSTETADYTDMPQNISSGEAQRRLKLAADWESVVASIREIEGFSRFLMPPLYSDLREAARDGPVIMVNASKHSCDAFIVLYTGQPRYIRLRDVTFNDVSHLASSFTSLLENSRKSGPIPQKEKQLIDLLRQLWSFIVEPIVAELASLGQQVPIGSRIWWCPTSTVSFLPLHAAGSFRKGEPNLSQLYISSYTPTLSALIRARRTPITAPDLLMFAAIGQGEPGGDKGGGRALPSVNAELDLVKDLMTSQIPFTCLKDTSATSNAALLAFSQNNFVHLACHGVQDPLHPYSSHFAMSDGPVSLVDLIQADLNNPQFAFLSACHTAKGDTETPDEVVHLAAGMQFAGFKSVVGTLWAVDDSIAPHIVGAFYRNFFSGSMDCTTAAVALYKAVKTVDKTKVPLEQRIVFIHIGA</sequence>
<accession>A0ACB8AH43</accession>
<name>A0ACB8AH43_9AGAM</name>
<comment type="caution">
    <text evidence="1">The sequence shown here is derived from an EMBL/GenBank/DDBJ whole genome shotgun (WGS) entry which is preliminary data.</text>
</comment>
<gene>
    <name evidence="1" type="ORF">BJ138DRAFT_785194</name>
</gene>